<dbReference type="EMBL" id="JBHULZ010000041">
    <property type="protein sequence ID" value="MFD2697985.1"/>
    <property type="molecule type" value="Genomic_DNA"/>
</dbReference>
<dbReference type="Proteomes" id="UP001597357">
    <property type="component" value="Unassembled WGS sequence"/>
</dbReference>
<accession>A0ABW5SHB4</accession>
<dbReference type="InterPro" id="IPR050190">
    <property type="entry name" value="UPF0213_domain"/>
</dbReference>
<name>A0ABW5SHB4_9FLAO</name>
<dbReference type="Pfam" id="PF01541">
    <property type="entry name" value="GIY-YIG"/>
    <property type="match status" value="1"/>
</dbReference>
<reference evidence="4" key="1">
    <citation type="journal article" date="2019" name="Int. J. Syst. Evol. Microbiol.">
        <title>The Global Catalogue of Microorganisms (GCM) 10K type strain sequencing project: providing services to taxonomists for standard genome sequencing and annotation.</title>
        <authorList>
            <consortium name="The Broad Institute Genomics Platform"/>
            <consortium name="The Broad Institute Genome Sequencing Center for Infectious Disease"/>
            <person name="Wu L."/>
            <person name="Ma J."/>
        </authorList>
    </citation>
    <scope>NUCLEOTIDE SEQUENCE [LARGE SCALE GENOMIC DNA]</scope>
    <source>
        <strain evidence="4">KCTC 42255</strain>
    </source>
</reference>
<feature type="domain" description="GIY-YIG" evidence="2">
    <location>
        <begin position="1"/>
        <end position="79"/>
    </location>
</feature>
<protein>
    <submittedName>
        <fullName evidence="3">GIY-YIG nuclease family protein</fullName>
    </submittedName>
</protein>
<comment type="caution">
    <text evidence="3">The sequence shown here is derived from an EMBL/GenBank/DDBJ whole genome shotgun (WGS) entry which is preliminary data.</text>
</comment>
<evidence type="ECO:0000259" key="2">
    <source>
        <dbReference type="PROSITE" id="PS50164"/>
    </source>
</evidence>
<evidence type="ECO:0000313" key="4">
    <source>
        <dbReference type="Proteomes" id="UP001597357"/>
    </source>
</evidence>
<gene>
    <name evidence="3" type="ORF">ACFSQ0_08280</name>
</gene>
<dbReference type="InterPro" id="IPR000305">
    <property type="entry name" value="GIY-YIG_endonuc"/>
</dbReference>
<organism evidence="3 4">
    <name type="scientific">Mesonia sediminis</name>
    <dbReference type="NCBI Taxonomy" id="1703946"/>
    <lineage>
        <taxon>Bacteria</taxon>
        <taxon>Pseudomonadati</taxon>
        <taxon>Bacteroidota</taxon>
        <taxon>Flavobacteriia</taxon>
        <taxon>Flavobacteriales</taxon>
        <taxon>Flavobacteriaceae</taxon>
        <taxon>Mesonia</taxon>
    </lineage>
</organism>
<sequence>MSYYVYILYSKKLDGYYVGSTENPESRLEQHNTSGFHTFTSKYRPWSLAAVYLAGSTRGEAMKMERFIKKQKSKQFIERLLGPDYVLEGKLAQLVRVPKPRD</sequence>
<dbReference type="PANTHER" id="PTHR34477">
    <property type="entry name" value="UPF0213 PROTEIN YHBQ"/>
    <property type="match status" value="1"/>
</dbReference>
<proteinExistence type="inferred from homology"/>
<dbReference type="Gene3D" id="3.40.1440.10">
    <property type="entry name" value="GIY-YIG endonuclease"/>
    <property type="match status" value="1"/>
</dbReference>
<evidence type="ECO:0000256" key="1">
    <source>
        <dbReference type="ARBA" id="ARBA00007435"/>
    </source>
</evidence>
<dbReference type="SUPFAM" id="SSF82771">
    <property type="entry name" value="GIY-YIG endonuclease"/>
    <property type="match status" value="1"/>
</dbReference>
<dbReference type="PROSITE" id="PS50164">
    <property type="entry name" value="GIY_YIG"/>
    <property type="match status" value="1"/>
</dbReference>
<dbReference type="CDD" id="cd10449">
    <property type="entry name" value="GIY-YIG_SLX1_like"/>
    <property type="match status" value="1"/>
</dbReference>
<keyword evidence="4" id="KW-1185">Reference proteome</keyword>
<comment type="similarity">
    <text evidence="1">Belongs to the UPF0213 family.</text>
</comment>
<dbReference type="PANTHER" id="PTHR34477:SF1">
    <property type="entry name" value="UPF0213 PROTEIN YHBQ"/>
    <property type="match status" value="1"/>
</dbReference>
<dbReference type="RefSeq" id="WP_379046803.1">
    <property type="nucleotide sequence ID" value="NZ_JBHULZ010000041.1"/>
</dbReference>
<dbReference type="InterPro" id="IPR035901">
    <property type="entry name" value="GIY-YIG_endonuc_sf"/>
</dbReference>
<evidence type="ECO:0000313" key="3">
    <source>
        <dbReference type="EMBL" id="MFD2697985.1"/>
    </source>
</evidence>